<sequence length="84" mass="9635">MHHKEDREFTYEMGVDEPINPDPDIAGRMVEKAVSKCQYGCKLYEHPSAHVIVLSHNSSYGCKRTKDDILSDFTKNRHKEPSDA</sequence>
<feature type="compositionally biased region" description="Basic and acidic residues" evidence="1">
    <location>
        <begin position="1"/>
        <end position="10"/>
    </location>
</feature>
<dbReference type="GeneID" id="18559765"/>
<keyword evidence="3" id="KW-1185">Reference proteome</keyword>
<dbReference type="Proteomes" id="UP000001057">
    <property type="component" value="Segment"/>
</dbReference>
<reference evidence="2 3" key="1">
    <citation type="journal article" date="2011" name="Appl. Environ. Microbiol.">
        <title>Genomic and functional analyses of Rhodococcus equi phages ReqiPepy6, ReqiPoco6, ReqiPine5, and ReqiDocB7.</title>
        <authorList>
            <person name="Summer E.J."/>
            <person name="Liu M."/>
            <person name="Gill J.J."/>
            <person name="Grant M."/>
            <person name="Chan-Cortes T.N."/>
            <person name="Ferguson L."/>
            <person name="Janes C."/>
            <person name="Lange K."/>
            <person name="Bertoli M."/>
            <person name="Moore C."/>
            <person name="Orchard R.C."/>
            <person name="Cohen N."/>
            <person name="Young R."/>
        </authorList>
    </citation>
    <scope>NUCLEOTIDE SEQUENCE [LARGE SCALE GENOMIC DNA]</scope>
</reference>
<feature type="region of interest" description="Disordered" evidence="1">
    <location>
        <begin position="1"/>
        <end position="23"/>
    </location>
</feature>
<gene>
    <name evidence="2" type="ORF">Poco6gene055</name>
</gene>
<dbReference type="RefSeq" id="YP_009012636.1">
    <property type="nucleotide sequence ID" value="NC_023694.1"/>
</dbReference>
<accession>D4P7S3</accession>
<dbReference type="OrthoDB" id="36290at10239"/>
<proteinExistence type="predicted"/>
<organism evidence="2 3">
    <name type="scientific">Rhodococcus phage ReqiPoco6</name>
    <dbReference type="NCBI Taxonomy" id="691964"/>
    <lineage>
        <taxon>Viruses</taxon>
        <taxon>Duplodnaviria</taxon>
        <taxon>Heunggongvirae</taxon>
        <taxon>Uroviricota</taxon>
        <taxon>Caudoviricetes</taxon>
        <taxon>Pepyhexavirus</taxon>
        <taxon>Pepyhexavirus poco6</taxon>
    </lineage>
</organism>
<protein>
    <submittedName>
        <fullName evidence="2">Gp055</fullName>
    </submittedName>
</protein>
<dbReference type="KEGG" id="vg:18559765"/>
<dbReference type="EMBL" id="GU580942">
    <property type="protein sequence ID" value="ADD81053.1"/>
    <property type="molecule type" value="Genomic_DNA"/>
</dbReference>
<evidence type="ECO:0000313" key="3">
    <source>
        <dbReference type="Proteomes" id="UP000001057"/>
    </source>
</evidence>
<name>D4P7S3_9CAUD</name>
<evidence type="ECO:0000256" key="1">
    <source>
        <dbReference type="SAM" id="MobiDB-lite"/>
    </source>
</evidence>
<evidence type="ECO:0000313" key="2">
    <source>
        <dbReference type="EMBL" id="ADD81053.1"/>
    </source>
</evidence>